<dbReference type="Proteomes" id="UP000276133">
    <property type="component" value="Unassembled WGS sequence"/>
</dbReference>
<gene>
    <name evidence="1" type="ORF">BpHYR1_043268</name>
</gene>
<proteinExistence type="predicted"/>
<reference evidence="1 2" key="1">
    <citation type="journal article" date="2018" name="Sci. Rep.">
        <title>Genomic signatures of local adaptation to the degree of environmental predictability in rotifers.</title>
        <authorList>
            <person name="Franch-Gras L."/>
            <person name="Hahn C."/>
            <person name="Garcia-Roger E.M."/>
            <person name="Carmona M.J."/>
            <person name="Serra M."/>
            <person name="Gomez A."/>
        </authorList>
    </citation>
    <scope>NUCLEOTIDE SEQUENCE [LARGE SCALE GENOMIC DNA]</scope>
    <source>
        <strain evidence="1">HYR1</strain>
    </source>
</reference>
<keyword evidence="2" id="KW-1185">Reference proteome</keyword>
<protein>
    <submittedName>
        <fullName evidence="1">Uncharacterized protein</fullName>
    </submittedName>
</protein>
<dbReference type="AlphaFoldDB" id="A0A3M7P539"/>
<accession>A0A3M7P539</accession>
<evidence type="ECO:0000313" key="1">
    <source>
        <dbReference type="EMBL" id="RMZ93940.1"/>
    </source>
</evidence>
<comment type="caution">
    <text evidence="1">The sequence shown here is derived from an EMBL/GenBank/DDBJ whole genome shotgun (WGS) entry which is preliminary data.</text>
</comment>
<dbReference type="EMBL" id="REGN01013422">
    <property type="protein sequence ID" value="RMZ93940.1"/>
    <property type="molecule type" value="Genomic_DNA"/>
</dbReference>
<evidence type="ECO:0000313" key="2">
    <source>
        <dbReference type="Proteomes" id="UP000276133"/>
    </source>
</evidence>
<sequence>MNTLSQNLFEATGNDQVPAQEFAGHNQIVDSRRNYIFLDDKPVSNLIQIKTKQTSKISKRSKPENKAIGINAKNKVSETKSNIFISHLKIIN</sequence>
<name>A0A3M7P539_BRAPC</name>
<organism evidence="1 2">
    <name type="scientific">Brachionus plicatilis</name>
    <name type="common">Marine rotifer</name>
    <name type="synonym">Brachionus muelleri</name>
    <dbReference type="NCBI Taxonomy" id="10195"/>
    <lineage>
        <taxon>Eukaryota</taxon>
        <taxon>Metazoa</taxon>
        <taxon>Spiralia</taxon>
        <taxon>Gnathifera</taxon>
        <taxon>Rotifera</taxon>
        <taxon>Eurotatoria</taxon>
        <taxon>Monogononta</taxon>
        <taxon>Pseudotrocha</taxon>
        <taxon>Ploima</taxon>
        <taxon>Brachionidae</taxon>
        <taxon>Brachionus</taxon>
    </lineage>
</organism>